<evidence type="ECO:0000256" key="1">
    <source>
        <dbReference type="SAM" id="MobiDB-lite"/>
    </source>
</evidence>
<proteinExistence type="predicted"/>
<dbReference type="RefSeq" id="WP_069936304.1">
    <property type="nucleotide sequence ID" value="NZ_MEHJ01000002.1"/>
</dbReference>
<dbReference type="Proteomes" id="UP000095759">
    <property type="component" value="Unassembled WGS sequence"/>
</dbReference>
<reference evidence="2 3" key="1">
    <citation type="submission" date="2016-08" db="EMBL/GenBank/DDBJ databases">
        <title>Complete genome sequence of Streptomyces agglomeratus strain 6-3-2, a novel anti-MRSA actinomycete isolated from Wuli of Tebit, China.</title>
        <authorList>
            <person name="Chen X."/>
        </authorList>
    </citation>
    <scope>NUCLEOTIDE SEQUENCE [LARGE SCALE GENOMIC DNA]</scope>
    <source>
        <strain evidence="2 3">6-3-2</strain>
    </source>
</reference>
<keyword evidence="3" id="KW-1185">Reference proteome</keyword>
<protein>
    <submittedName>
        <fullName evidence="2">Uncharacterized protein</fullName>
    </submittedName>
</protein>
<evidence type="ECO:0000313" key="2">
    <source>
        <dbReference type="EMBL" id="OEJ21679.1"/>
    </source>
</evidence>
<evidence type="ECO:0000313" key="3">
    <source>
        <dbReference type="Proteomes" id="UP000095759"/>
    </source>
</evidence>
<accession>A0A1E5NZI5</accession>
<comment type="caution">
    <text evidence="2">The sequence shown here is derived from an EMBL/GenBank/DDBJ whole genome shotgun (WGS) entry which is preliminary data.</text>
</comment>
<gene>
    <name evidence="2" type="ORF">AS594_39940</name>
</gene>
<dbReference type="EMBL" id="MEHJ01000002">
    <property type="protein sequence ID" value="OEJ21679.1"/>
    <property type="molecule type" value="Genomic_DNA"/>
</dbReference>
<organism evidence="2 3">
    <name type="scientific">Streptomyces agglomeratus</name>
    <dbReference type="NCBI Taxonomy" id="285458"/>
    <lineage>
        <taxon>Bacteria</taxon>
        <taxon>Bacillati</taxon>
        <taxon>Actinomycetota</taxon>
        <taxon>Actinomycetes</taxon>
        <taxon>Kitasatosporales</taxon>
        <taxon>Streptomycetaceae</taxon>
        <taxon>Streptomyces</taxon>
    </lineage>
</organism>
<dbReference type="AlphaFoldDB" id="A0A1E5NZI5"/>
<dbReference type="OrthoDB" id="5194767at2"/>
<feature type="region of interest" description="Disordered" evidence="1">
    <location>
        <begin position="27"/>
        <end position="73"/>
    </location>
</feature>
<name>A0A1E5NZI5_9ACTN</name>
<feature type="compositionally biased region" description="Basic and acidic residues" evidence="1">
    <location>
        <begin position="27"/>
        <end position="40"/>
    </location>
</feature>
<sequence length="114" mass="12571">MVKLSTLFVRLLFKRIAALPFASPKYLTDRRSNRPVDARWPRRGTHTPGNSDPSMADSAQDESPPRIRARSRGTARDALLAGIPQALLAGFADEAAHGIVEFVAWLYEQVITGL</sequence>